<comment type="cofactor">
    <cofactor evidence="2">
        <name>Fe(2+)</name>
        <dbReference type="ChEBI" id="CHEBI:29033"/>
    </cofactor>
    <text evidence="2">Binds 1 Fe(2+) ion.</text>
</comment>
<dbReference type="SUPFAM" id="SSF56420">
    <property type="entry name" value="Peptide deformylase"/>
    <property type="match status" value="1"/>
</dbReference>
<accession>A0A941W7A3</accession>
<evidence type="ECO:0000313" key="4">
    <source>
        <dbReference type="Proteomes" id="UP000722750"/>
    </source>
</evidence>
<dbReference type="CDD" id="cd00487">
    <property type="entry name" value="Pep_deformylase"/>
    <property type="match status" value="1"/>
</dbReference>
<keyword evidence="2" id="KW-0479">Metal-binding</keyword>
<dbReference type="PANTHER" id="PTHR10458">
    <property type="entry name" value="PEPTIDE DEFORMYLASE"/>
    <property type="match status" value="1"/>
</dbReference>
<keyword evidence="2" id="KW-0378">Hydrolase</keyword>
<dbReference type="AlphaFoldDB" id="A0A941W7A3"/>
<feature type="binding site" evidence="2">
    <location>
        <position position="143"/>
    </location>
    <ligand>
        <name>Fe cation</name>
        <dbReference type="ChEBI" id="CHEBI:24875"/>
    </ligand>
</feature>
<dbReference type="PRINTS" id="PR01576">
    <property type="entry name" value="PDEFORMYLASE"/>
</dbReference>
<dbReference type="InterPro" id="IPR023635">
    <property type="entry name" value="Peptide_deformylase"/>
</dbReference>
<keyword evidence="2" id="KW-0408">Iron</keyword>
<dbReference type="InterPro" id="IPR036821">
    <property type="entry name" value="Peptide_deformylase_sf"/>
</dbReference>
<dbReference type="Pfam" id="PF01327">
    <property type="entry name" value="Pep_deformylase"/>
    <property type="match status" value="1"/>
</dbReference>
<comment type="function">
    <text evidence="2">Removes the formyl group from the N-terminal Met of newly synthesized proteins. Requires at least a dipeptide for an efficient rate of reaction. N-terminal L-methionine is a prerequisite for activity but the enzyme has broad specificity at other positions.</text>
</comment>
<evidence type="ECO:0000256" key="1">
    <source>
        <dbReference type="ARBA" id="ARBA00010759"/>
    </source>
</evidence>
<evidence type="ECO:0000313" key="3">
    <source>
        <dbReference type="EMBL" id="MBS1259270.1"/>
    </source>
</evidence>
<dbReference type="EC" id="3.5.1.88" evidence="2"/>
<comment type="similarity">
    <text evidence="1 2">Belongs to the polypeptide deformylase family.</text>
</comment>
<comment type="caution">
    <text evidence="3">The sequence shown here is derived from an EMBL/GenBank/DDBJ whole genome shotgun (WGS) entry which is preliminary data.</text>
</comment>
<organism evidence="3 4">
    <name type="scientific">Candidatus Scalindua arabica</name>
    <dbReference type="NCBI Taxonomy" id="1127984"/>
    <lineage>
        <taxon>Bacteria</taxon>
        <taxon>Pseudomonadati</taxon>
        <taxon>Planctomycetota</taxon>
        <taxon>Candidatus Brocadiia</taxon>
        <taxon>Candidatus Brocadiales</taxon>
        <taxon>Candidatus Scalinduaceae</taxon>
        <taxon>Candidatus Scalindua</taxon>
    </lineage>
</organism>
<dbReference type="GO" id="GO:0046872">
    <property type="term" value="F:metal ion binding"/>
    <property type="evidence" value="ECO:0007669"/>
    <property type="project" value="UniProtKB-KW"/>
</dbReference>
<dbReference type="EMBL" id="JAANXD010000087">
    <property type="protein sequence ID" value="MBS1259270.1"/>
    <property type="molecule type" value="Genomic_DNA"/>
</dbReference>
<protein>
    <recommendedName>
        <fullName evidence="2">Peptide deformylase</fullName>
        <shortName evidence="2">PDF</shortName>
        <ecNumber evidence="2">3.5.1.88</ecNumber>
    </recommendedName>
    <alternativeName>
        <fullName evidence="2">Polypeptide deformylase</fullName>
    </alternativeName>
</protein>
<dbReference type="PIRSF" id="PIRSF004749">
    <property type="entry name" value="Pep_def"/>
    <property type="match status" value="1"/>
</dbReference>
<feature type="binding site" evidence="2">
    <location>
        <position position="97"/>
    </location>
    <ligand>
        <name>Fe cation</name>
        <dbReference type="ChEBI" id="CHEBI:24875"/>
    </ligand>
</feature>
<dbReference type="Proteomes" id="UP000722750">
    <property type="component" value="Unassembled WGS sequence"/>
</dbReference>
<sequence>MRLHQIVLNMEIAVYPNPVLKIKAKPIENINNEICQIAEEMLDTLYDACGVGLAAPQVGLSIRLVVLDITGEKTGERVFINPYIAEERGETLEEEGCLSFPDVMGKIVRSQYVKVIAYNLKGEKLEIEAKGLLSRAWQHEIDHLNGCLFIDKMSPASTIANKPKLKELEQSYQDNKAGVS</sequence>
<dbReference type="NCBIfam" id="TIGR00079">
    <property type="entry name" value="pept_deformyl"/>
    <property type="match status" value="1"/>
</dbReference>
<keyword evidence="2" id="KW-0648">Protein biosynthesis</keyword>
<proteinExistence type="inferred from homology"/>
<dbReference type="GO" id="GO:0042586">
    <property type="term" value="F:peptide deformylase activity"/>
    <property type="evidence" value="ECO:0007669"/>
    <property type="project" value="UniProtKB-UniRule"/>
</dbReference>
<feature type="binding site" evidence="2">
    <location>
        <position position="139"/>
    </location>
    <ligand>
        <name>Fe cation</name>
        <dbReference type="ChEBI" id="CHEBI:24875"/>
    </ligand>
</feature>
<reference evidence="3" key="1">
    <citation type="journal article" date="2021" name="ISME J.">
        <title>Fine-scale metabolic discontinuity in a stratified prokaryote microbiome of a Red Sea deep halocline.</title>
        <authorList>
            <person name="Michoud G."/>
            <person name="Ngugi D.K."/>
            <person name="Barozzi A."/>
            <person name="Merlino G."/>
            <person name="Calleja M.L."/>
            <person name="Delgado-Huertas A."/>
            <person name="Moran X.A.G."/>
            <person name="Daffonchio D."/>
        </authorList>
    </citation>
    <scope>NUCLEOTIDE SEQUENCE</scope>
    <source>
        <strain evidence="3">SuakinDeep_MAG55_1</strain>
    </source>
</reference>
<comment type="catalytic activity">
    <reaction evidence="2">
        <text>N-terminal N-formyl-L-methionyl-[peptide] + H2O = N-terminal L-methionyl-[peptide] + formate</text>
        <dbReference type="Rhea" id="RHEA:24420"/>
        <dbReference type="Rhea" id="RHEA-COMP:10639"/>
        <dbReference type="Rhea" id="RHEA-COMP:10640"/>
        <dbReference type="ChEBI" id="CHEBI:15377"/>
        <dbReference type="ChEBI" id="CHEBI:15740"/>
        <dbReference type="ChEBI" id="CHEBI:49298"/>
        <dbReference type="ChEBI" id="CHEBI:64731"/>
        <dbReference type="EC" id="3.5.1.88"/>
    </reaction>
</comment>
<dbReference type="PANTHER" id="PTHR10458:SF22">
    <property type="entry name" value="PEPTIDE DEFORMYLASE"/>
    <property type="match status" value="1"/>
</dbReference>
<name>A0A941W7A3_9BACT</name>
<feature type="active site" evidence="2">
    <location>
        <position position="140"/>
    </location>
</feature>
<gene>
    <name evidence="2" type="primary">def</name>
    <name evidence="3" type="ORF">MAG551_02339</name>
</gene>
<dbReference type="GO" id="GO:0006412">
    <property type="term" value="P:translation"/>
    <property type="evidence" value="ECO:0007669"/>
    <property type="project" value="UniProtKB-UniRule"/>
</dbReference>
<dbReference type="Gene3D" id="3.90.45.10">
    <property type="entry name" value="Peptide deformylase"/>
    <property type="match status" value="1"/>
</dbReference>
<dbReference type="HAMAP" id="MF_00163">
    <property type="entry name" value="Pep_deformylase"/>
    <property type="match status" value="1"/>
</dbReference>
<dbReference type="NCBIfam" id="NF001159">
    <property type="entry name" value="PRK00150.1-3"/>
    <property type="match status" value="1"/>
</dbReference>
<evidence type="ECO:0000256" key="2">
    <source>
        <dbReference type="HAMAP-Rule" id="MF_00163"/>
    </source>
</evidence>